<keyword evidence="2" id="KW-1185">Reference proteome</keyword>
<dbReference type="HOGENOM" id="CLU_041175_2_1_1"/>
<dbReference type="InParanoid" id="A0A0D0A6B7"/>
<evidence type="ECO:0000313" key="1">
    <source>
        <dbReference type="EMBL" id="KIK33754.1"/>
    </source>
</evidence>
<feature type="non-terminal residue" evidence="1">
    <location>
        <position position="1"/>
    </location>
</feature>
<dbReference type="EMBL" id="KN835875">
    <property type="protein sequence ID" value="KIK33754.1"/>
    <property type="molecule type" value="Genomic_DNA"/>
</dbReference>
<reference evidence="1 2" key="1">
    <citation type="submission" date="2014-04" db="EMBL/GenBank/DDBJ databases">
        <authorList>
            <consortium name="DOE Joint Genome Institute"/>
            <person name="Kuo A."/>
            <person name="Ruytinx J."/>
            <person name="Rineau F."/>
            <person name="Colpaert J."/>
            <person name="Kohler A."/>
            <person name="Nagy L.G."/>
            <person name="Floudas D."/>
            <person name="Copeland A."/>
            <person name="Barry K.W."/>
            <person name="Cichocki N."/>
            <person name="Veneault-Fourrey C."/>
            <person name="LaButti K."/>
            <person name="Lindquist E.A."/>
            <person name="Lipzen A."/>
            <person name="Lundell T."/>
            <person name="Morin E."/>
            <person name="Murat C."/>
            <person name="Sun H."/>
            <person name="Tunlid A."/>
            <person name="Henrissat B."/>
            <person name="Grigoriev I.V."/>
            <person name="Hibbett D.S."/>
            <person name="Martin F."/>
            <person name="Nordberg H.P."/>
            <person name="Cantor M.N."/>
            <person name="Hua S.X."/>
        </authorList>
    </citation>
    <scope>NUCLEOTIDE SEQUENCE [LARGE SCALE GENOMIC DNA]</scope>
    <source>
        <strain evidence="1 2">UH-Slu-Lm8-n1</strain>
    </source>
</reference>
<gene>
    <name evidence="1" type="ORF">CY34DRAFT_60753</name>
</gene>
<accession>A0A0D0A6B7</accession>
<protein>
    <submittedName>
        <fullName evidence="1">Uncharacterized protein</fullName>
    </submittedName>
</protein>
<feature type="non-terminal residue" evidence="1">
    <location>
        <position position="156"/>
    </location>
</feature>
<reference evidence="2" key="2">
    <citation type="submission" date="2015-01" db="EMBL/GenBank/DDBJ databases">
        <title>Evolutionary Origins and Diversification of the Mycorrhizal Mutualists.</title>
        <authorList>
            <consortium name="DOE Joint Genome Institute"/>
            <consortium name="Mycorrhizal Genomics Consortium"/>
            <person name="Kohler A."/>
            <person name="Kuo A."/>
            <person name="Nagy L.G."/>
            <person name="Floudas D."/>
            <person name="Copeland A."/>
            <person name="Barry K.W."/>
            <person name="Cichocki N."/>
            <person name="Veneault-Fourrey C."/>
            <person name="LaButti K."/>
            <person name="Lindquist E.A."/>
            <person name="Lipzen A."/>
            <person name="Lundell T."/>
            <person name="Morin E."/>
            <person name="Murat C."/>
            <person name="Riley R."/>
            <person name="Ohm R."/>
            <person name="Sun H."/>
            <person name="Tunlid A."/>
            <person name="Henrissat B."/>
            <person name="Grigoriev I.V."/>
            <person name="Hibbett D.S."/>
            <person name="Martin F."/>
        </authorList>
    </citation>
    <scope>NUCLEOTIDE SEQUENCE [LARGE SCALE GENOMIC DNA]</scope>
    <source>
        <strain evidence="2">UH-Slu-Lm8-n1</strain>
    </source>
</reference>
<proteinExistence type="predicted"/>
<dbReference type="OrthoDB" id="2693027at2759"/>
<evidence type="ECO:0000313" key="2">
    <source>
        <dbReference type="Proteomes" id="UP000054485"/>
    </source>
</evidence>
<dbReference type="Proteomes" id="UP000054485">
    <property type="component" value="Unassembled WGS sequence"/>
</dbReference>
<sequence>ISWQSVPQQTNRLVDFLIEHPVDCAILFSSDGKKTAIRETDGHTLGSGKNEIHTVIAEVVFTDDAQYAGMYATNPSNLRNKFHNVCAEFESMGVGIVPIDSETSVNLHRKYEKEFPWYNQLYTIWGSHPAFATKTLSSKPGVNHTSDLFGLTHPSG</sequence>
<organism evidence="1 2">
    <name type="scientific">Suillus luteus UH-Slu-Lm8-n1</name>
    <dbReference type="NCBI Taxonomy" id="930992"/>
    <lineage>
        <taxon>Eukaryota</taxon>
        <taxon>Fungi</taxon>
        <taxon>Dikarya</taxon>
        <taxon>Basidiomycota</taxon>
        <taxon>Agaricomycotina</taxon>
        <taxon>Agaricomycetes</taxon>
        <taxon>Agaricomycetidae</taxon>
        <taxon>Boletales</taxon>
        <taxon>Suillineae</taxon>
        <taxon>Suillaceae</taxon>
        <taxon>Suillus</taxon>
    </lineage>
</organism>
<name>A0A0D0A6B7_9AGAM</name>
<dbReference type="AlphaFoldDB" id="A0A0D0A6B7"/>